<gene>
    <name evidence="2" type="ORF">M8330_05525</name>
</gene>
<dbReference type="SUPFAM" id="SSF48239">
    <property type="entry name" value="Terpenoid cyclases/Protein prenyltransferases"/>
    <property type="match status" value="1"/>
</dbReference>
<evidence type="ECO:0008006" key="4">
    <source>
        <dbReference type="Google" id="ProtNLM"/>
    </source>
</evidence>
<feature type="signal peptide" evidence="1">
    <location>
        <begin position="1"/>
        <end position="22"/>
    </location>
</feature>
<evidence type="ECO:0000256" key="1">
    <source>
        <dbReference type="SAM" id="SignalP"/>
    </source>
</evidence>
<sequence>MKTPLRRVAALATVALTTGALALGTVAPAGAVTAQKRETKAAQWLAKQPAENGLVEVFYDYDGSTYSYSDYGVSIDVATALLELGAGADTVDAVAQAVSEGVRGYTYADGEVLGYASATAKAAAFLQDAGLSPANAQDDLIVNLKAMLSTDDGIVGRVQDDTGYADTANVFGQAFAAQALAEDGSRKKAAAATRFLLRQQCDEGYFRLNFNDASAKRQGCKSGAGDSGADTDSTAQAVLSLTAIASSGSPVLVRKVDAALADALSWLRSGQKRNGSYGGGSSTESSNTDSTGLAARALTALGACTRAQDAAQWITRSQVLGARSGDALAGQNGAIAYDPKTRRTGESDGISDTGAYQWQKATADAAPALASLTIAGC</sequence>
<dbReference type="EMBL" id="JAMOIL010000005">
    <property type="protein sequence ID" value="MCM0619752.1"/>
    <property type="molecule type" value="Genomic_DNA"/>
</dbReference>
<comment type="caution">
    <text evidence="2">The sequence shown here is derived from an EMBL/GenBank/DDBJ whole genome shotgun (WGS) entry which is preliminary data.</text>
</comment>
<proteinExistence type="predicted"/>
<name>A0A9X2D5C8_9ACTN</name>
<evidence type="ECO:0000313" key="3">
    <source>
        <dbReference type="Proteomes" id="UP001139485"/>
    </source>
</evidence>
<dbReference type="RefSeq" id="WP_250826511.1">
    <property type="nucleotide sequence ID" value="NZ_JAMOIL010000005.1"/>
</dbReference>
<keyword evidence="3" id="KW-1185">Reference proteome</keyword>
<dbReference type="InterPro" id="IPR008930">
    <property type="entry name" value="Terpenoid_cyclase/PrenylTrfase"/>
</dbReference>
<reference evidence="2" key="1">
    <citation type="submission" date="2022-05" db="EMBL/GenBank/DDBJ databases">
        <authorList>
            <person name="Tuo L."/>
        </authorList>
    </citation>
    <scope>NUCLEOTIDE SEQUENCE</scope>
    <source>
        <strain evidence="2">BSK12Z-4</strain>
    </source>
</reference>
<feature type="chain" id="PRO_5040950753" description="Peptidase" evidence="1">
    <location>
        <begin position="23"/>
        <end position="377"/>
    </location>
</feature>
<evidence type="ECO:0000313" key="2">
    <source>
        <dbReference type="EMBL" id="MCM0619752.1"/>
    </source>
</evidence>
<keyword evidence="1" id="KW-0732">Signal</keyword>
<protein>
    <recommendedName>
        <fullName evidence="4">Peptidase</fullName>
    </recommendedName>
</protein>
<dbReference type="AlphaFoldDB" id="A0A9X2D5C8"/>
<dbReference type="Gene3D" id="1.50.10.20">
    <property type="match status" value="2"/>
</dbReference>
<organism evidence="2 3">
    <name type="scientific">Nocardioides bruguierae</name>
    <dbReference type="NCBI Taxonomy" id="2945102"/>
    <lineage>
        <taxon>Bacteria</taxon>
        <taxon>Bacillati</taxon>
        <taxon>Actinomycetota</taxon>
        <taxon>Actinomycetes</taxon>
        <taxon>Propionibacteriales</taxon>
        <taxon>Nocardioidaceae</taxon>
        <taxon>Nocardioides</taxon>
    </lineage>
</organism>
<accession>A0A9X2D5C8</accession>
<dbReference type="Proteomes" id="UP001139485">
    <property type="component" value="Unassembled WGS sequence"/>
</dbReference>